<feature type="transmembrane region" description="Helical" evidence="1">
    <location>
        <begin position="12"/>
        <end position="33"/>
    </location>
</feature>
<keyword evidence="1" id="KW-0812">Transmembrane</keyword>
<dbReference type="Proteomes" id="UP000215377">
    <property type="component" value="Unassembled WGS sequence"/>
</dbReference>
<gene>
    <name evidence="2" type="ORF">ATO3_09920</name>
</gene>
<accession>A0A225NL76</accession>
<evidence type="ECO:0000256" key="1">
    <source>
        <dbReference type="SAM" id="Phobius"/>
    </source>
</evidence>
<evidence type="ECO:0000313" key="3">
    <source>
        <dbReference type="Proteomes" id="UP000215377"/>
    </source>
</evidence>
<organism evidence="2 3">
    <name type="scientific">Marinibacterium profundimaris</name>
    <dbReference type="NCBI Taxonomy" id="1679460"/>
    <lineage>
        <taxon>Bacteria</taxon>
        <taxon>Pseudomonadati</taxon>
        <taxon>Pseudomonadota</taxon>
        <taxon>Alphaproteobacteria</taxon>
        <taxon>Rhodobacterales</taxon>
        <taxon>Paracoccaceae</taxon>
        <taxon>Marinibacterium</taxon>
    </lineage>
</organism>
<evidence type="ECO:0000313" key="2">
    <source>
        <dbReference type="EMBL" id="OWU74879.1"/>
    </source>
</evidence>
<dbReference type="EMBL" id="AQQR01000003">
    <property type="protein sequence ID" value="OWU74879.1"/>
    <property type="molecule type" value="Genomic_DNA"/>
</dbReference>
<dbReference type="RefSeq" id="WP_158217935.1">
    <property type="nucleotide sequence ID" value="NZ_AQQR01000003.1"/>
</dbReference>
<sequence length="78" mass="8519">MSDSFDDRKRVVKRVMIATFVGLHVPLSCLFLYGLLTGLSGLGPVLWLTLGATLVASAGTLLYMRARLWPREDNGLPA</sequence>
<keyword evidence="3" id="KW-1185">Reference proteome</keyword>
<protein>
    <submittedName>
        <fullName evidence="2">Uncharacterized protein</fullName>
    </submittedName>
</protein>
<proteinExistence type="predicted"/>
<dbReference type="AlphaFoldDB" id="A0A225NL76"/>
<name>A0A225NL76_9RHOB</name>
<comment type="caution">
    <text evidence="2">The sequence shown here is derived from an EMBL/GenBank/DDBJ whole genome shotgun (WGS) entry which is preliminary data.</text>
</comment>
<reference evidence="2 3" key="1">
    <citation type="submission" date="2013-04" db="EMBL/GenBank/DDBJ databases">
        <title>Oceanicola sp. 22II1-22F33 Genome Sequencing.</title>
        <authorList>
            <person name="Lai Q."/>
            <person name="Li G."/>
            <person name="Shao Z."/>
        </authorList>
    </citation>
    <scope>NUCLEOTIDE SEQUENCE [LARGE SCALE GENOMIC DNA]</scope>
    <source>
        <strain evidence="2 3">22II1-22F33</strain>
    </source>
</reference>
<feature type="transmembrane region" description="Helical" evidence="1">
    <location>
        <begin position="45"/>
        <end position="64"/>
    </location>
</feature>
<keyword evidence="1" id="KW-1133">Transmembrane helix</keyword>
<keyword evidence="1" id="KW-0472">Membrane</keyword>